<comment type="caution">
    <text evidence="1">The sequence shown here is derived from an EMBL/GenBank/DDBJ whole genome shotgun (WGS) entry which is preliminary data.</text>
</comment>
<proteinExistence type="predicted"/>
<sequence>MASSQNLGSTRTPNAVTVPFNASEKYMRCMLGGTLVAGLSLEINIVPAVPSENPPAPMSAISVGSSTQITTTQGTKRIFTATHGAGRPLLRLLLLGPQLKPLNLRQELRLLGSHAGYRQVEDRDLFIWGWASASLWKFYRRSIPFPELMTIGGPPLYHSEWNININDRVADPVAALEILTRLPLLRDSAFARQFNFKDLTLTFARSLMQAQVCGQELTNQAECFMDGAISVVDSYFKVTSDSTHLQEEITQLKRLQAKLIISKNTIVREYEEQGERIRVLEAQL</sequence>
<keyword evidence="2" id="KW-1185">Reference proteome</keyword>
<accession>A0ACC0B184</accession>
<protein>
    <submittedName>
        <fullName evidence="1">Uncharacterized protein</fullName>
    </submittedName>
</protein>
<organism evidence="1 2">
    <name type="scientific">Catharanthus roseus</name>
    <name type="common">Madagascar periwinkle</name>
    <name type="synonym">Vinca rosea</name>
    <dbReference type="NCBI Taxonomy" id="4058"/>
    <lineage>
        <taxon>Eukaryota</taxon>
        <taxon>Viridiplantae</taxon>
        <taxon>Streptophyta</taxon>
        <taxon>Embryophyta</taxon>
        <taxon>Tracheophyta</taxon>
        <taxon>Spermatophyta</taxon>
        <taxon>Magnoliopsida</taxon>
        <taxon>eudicotyledons</taxon>
        <taxon>Gunneridae</taxon>
        <taxon>Pentapetalae</taxon>
        <taxon>asterids</taxon>
        <taxon>lamiids</taxon>
        <taxon>Gentianales</taxon>
        <taxon>Apocynaceae</taxon>
        <taxon>Rauvolfioideae</taxon>
        <taxon>Vinceae</taxon>
        <taxon>Catharanthinae</taxon>
        <taxon>Catharanthus</taxon>
    </lineage>
</organism>
<evidence type="ECO:0000313" key="1">
    <source>
        <dbReference type="EMBL" id="KAI5666233.1"/>
    </source>
</evidence>
<evidence type="ECO:0000313" key="2">
    <source>
        <dbReference type="Proteomes" id="UP001060085"/>
    </source>
</evidence>
<reference evidence="2" key="1">
    <citation type="journal article" date="2023" name="Nat. Plants">
        <title>Single-cell RNA sequencing provides a high-resolution roadmap for understanding the multicellular compartmentation of specialized metabolism.</title>
        <authorList>
            <person name="Sun S."/>
            <person name="Shen X."/>
            <person name="Li Y."/>
            <person name="Li Y."/>
            <person name="Wang S."/>
            <person name="Li R."/>
            <person name="Zhang H."/>
            <person name="Shen G."/>
            <person name="Guo B."/>
            <person name="Wei J."/>
            <person name="Xu J."/>
            <person name="St-Pierre B."/>
            <person name="Chen S."/>
            <person name="Sun C."/>
        </authorList>
    </citation>
    <scope>NUCLEOTIDE SEQUENCE [LARGE SCALE GENOMIC DNA]</scope>
</reference>
<dbReference type="EMBL" id="CM044704">
    <property type="protein sequence ID" value="KAI5666233.1"/>
    <property type="molecule type" value="Genomic_DNA"/>
</dbReference>
<dbReference type="Proteomes" id="UP001060085">
    <property type="component" value="Linkage Group LG04"/>
</dbReference>
<name>A0ACC0B184_CATRO</name>
<gene>
    <name evidence="1" type="ORF">M9H77_16086</name>
</gene>